<dbReference type="Pfam" id="PF01425">
    <property type="entry name" value="Amidase"/>
    <property type="match status" value="1"/>
</dbReference>
<dbReference type="NCBIfam" id="NF006006">
    <property type="entry name" value="PRK08137.1"/>
    <property type="match status" value="1"/>
</dbReference>
<evidence type="ECO:0000259" key="1">
    <source>
        <dbReference type="Pfam" id="PF01425"/>
    </source>
</evidence>
<dbReference type="Gene3D" id="3.90.1300.10">
    <property type="entry name" value="Amidase signature (AS) domain"/>
    <property type="match status" value="1"/>
</dbReference>
<keyword evidence="3" id="KW-1185">Reference proteome</keyword>
<dbReference type="PROSITE" id="PS51257">
    <property type="entry name" value="PROKAR_LIPOPROTEIN"/>
    <property type="match status" value="1"/>
</dbReference>
<evidence type="ECO:0000313" key="2">
    <source>
        <dbReference type="EMBL" id="MFE3871571.1"/>
    </source>
</evidence>
<proteinExistence type="predicted"/>
<dbReference type="InterPro" id="IPR036928">
    <property type="entry name" value="AS_sf"/>
</dbReference>
<name>A0ABW6I5K9_9FLAO</name>
<dbReference type="Proteomes" id="UP001600107">
    <property type="component" value="Unassembled WGS sequence"/>
</dbReference>
<dbReference type="PANTHER" id="PTHR42678:SF34">
    <property type="entry name" value="OS04G0183300 PROTEIN"/>
    <property type="match status" value="1"/>
</dbReference>
<dbReference type="GO" id="GO:0004040">
    <property type="term" value="F:amidase activity"/>
    <property type="evidence" value="ECO:0007669"/>
    <property type="project" value="UniProtKB-EC"/>
</dbReference>
<comment type="caution">
    <text evidence="2">The sequence shown here is derived from an EMBL/GenBank/DDBJ whole genome shotgun (WGS) entry which is preliminary data.</text>
</comment>
<dbReference type="EMBL" id="JBHZPY010000008">
    <property type="protein sequence ID" value="MFE3871571.1"/>
    <property type="molecule type" value="Genomic_DNA"/>
</dbReference>
<evidence type="ECO:0000313" key="3">
    <source>
        <dbReference type="Proteomes" id="UP001600107"/>
    </source>
</evidence>
<dbReference type="SUPFAM" id="SSF75304">
    <property type="entry name" value="Amidase signature (AS) enzymes"/>
    <property type="match status" value="1"/>
</dbReference>
<keyword evidence="2" id="KW-0378">Hydrolase</keyword>
<dbReference type="PANTHER" id="PTHR42678">
    <property type="entry name" value="AMIDASE"/>
    <property type="match status" value="1"/>
</dbReference>
<dbReference type="InterPro" id="IPR023631">
    <property type="entry name" value="Amidase_dom"/>
</dbReference>
<gene>
    <name evidence="2" type="ORF">ACFX5F_10080</name>
</gene>
<organism evidence="2 3">
    <name type="scientific">Flavobacterium zhoui</name>
    <dbReference type="NCBI Taxonomy" id="3230414"/>
    <lineage>
        <taxon>Bacteria</taxon>
        <taxon>Pseudomonadati</taxon>
        <taxon>Bacteroidota</taxon>
        <taxon>Flavobacteriia</taxon>
        <taxon>Flavobacteriales</taxon>
        <taxon>Flavobacteriaceae</taxon>
        <taxon>Flavobacterium</taxon>
    </lineage>
</organism>
<sequence length="539" mass="57790">MKRRSFLTATTLASAGFTTLLGTGCTSSTKKNEDSVSTEYSNEAFELDEETIGSLREKLTSGKYTSEQLVQLYLKRIEAVDKNGPQLNSVIEINPDAVIIAIAMDKELKAGKSRGPLHGIPVLIKDNIDTADKMQTTAGSLAMAGNIASKDAFVVKKLREAGAIIIGKTNLSEWANFRSTQSCSGWSSRGGQTKNPYILDHNPCGSSAGSGTAVSANLCVIAVGTETDGSVVCPASVNGVVGIKPTVGLVSRSGIIPISKTQDTAGPMARTVTDAAILLGAMAAIDQDDTVTLESKGKAQKDYTKFLDVNALKGKRIGIEKKPQGDNKYINALLEDAVNLLKKQGAIIIEIDYLDKINALGQAEFEVLQYEFKDGLNKYLATANAKVKTLKEVIAFNKSNEDKAMPYFKQETLESSDAKKGLDDKIYVDALAKSFEGSKNILNTVFKENQLDAICGITMGPACSIDMIYGDRWGYALTTPAAASGYPHITVPCGMVYDLPVGLSFFSTPYEEGKLIGLGFAYEQASKKRVKPALKLSFL</sequence>
<dbReference type="EC" id="3.5.1.4" evidence="2"/>
<feature type="domain" description="Amidase" evidence="1">
    <location>
        <begin position="69"/>
        <end position="515"/>
    </location>
</feature>
<dbReference type="NCBIfam" id="NF005300">
    <property type="entry name" value="PRK06828.1"/>
    <property type="match status" value="1"/>
</dbReference>
<protein>
    <submittedName>
        <fullName evidence="2">Amidase</fullName>
        <ecNumber evidence="2">3.5.1.4</ecNumber>
    </submittedName>
</protein>
<reference evidence="2 3" key="1">
    <citation type="submission" date="2024-06" db="EMBL/GenBank/DDBJ databases">
        <title>Flavobacterium spp. isolated from glacier.</title>
        <authorList>
            <person name="Han D."/>
        </authorList>
    </citation>
    <scope>NUCLEOTIDE SEQUENCE [LARGE SCALE GENOMIC DNA]</scope>
    <source>
        <strain evidence="2 3">ZS1P70</strain>
    </source>
</reference>
<accession>A0ABW6I5K9</accession>
<dbReference type="RefSeq" id="WP_379851923.1">
    <property type="nucleotide sequence ID" value="NZ_JBHZPY010000008.1"/>
</dbReference>